<evidence type="ECO:0000313" key="2">
    <source>
        <dbReference type="Proteomes" id="UP000008177"/>
    </source>
</evidence>
<organism evidence="1 2">
    <name type="scientific">Botryotinia fuckeliana (strain T4)</name>
    <name type="common">Noble rot fungus</name>
    <name type="synonym">Botrytis cinerea</name>
    <dbReference type="NCBI Taxonomy" id="999810"/>
    <lineage>
        <taxon>Eukaryota</taxon>
        <taxon>Fungi</taxon>
        <taxon>Dikarya</taxon>
        <taxon>Ascomycota</taxon>
        <taxon>Pezizomycotina</taxon>
        <taxon>Leotiomycetes</taxon>
        <taxon>Helotiales</taxon>
        <taxon>Sclerotiniaceae</taxon>
        <taxon>Botrytis</taxon>
    </lineage>
</organism>
<proteinExistence type="predicted"/>
<evidence type="ECO:0000313" key="1">
    <source>
        <dbReference type="EMBL" id="CCD56395.1"/>
    </source>
</evidence>
<accession>G2YXP7</accession>
<dbReference type="AlphaFoldDB" id="G2YXP7"/>
<dbReference type="HOGENOM" id="CLU_2263343_0_0_1"/>
<name>G2YXP7_BOTF4</name>
<dbReference type="InParanoid" id="G2YXP7"/>
<reference evidence="2" key="1">
    <citation type="journal article" date="2011" name="PLoS Genet.">
        <title>Genomic analysis of the necrotrophic fungal pathogens Sclerotinia sclerotiorum and Botrytis cinerea.</title>
        <authorList>
            <person name="Amselem J."/>
            <person name="Cuomo C.A."/>
            <person name="van Kan J.A."/>
            <person name="Viaud M."/>
            <person name="Benito E.P."/>
            <person name="Couloux A."/>
            <person name="Coutinho P.M."/>
            <person name="de Vries R.P."/>
            <person name="Dyer P.S."/>
            <person name="Fillinger S."/>
            <person name="Fournier E."/>
            <person name="Gout L."/>
            <person name="Hahn M."/>
            <person name="Kohn L."/>
            <person name="Lapalu N."/>
            <person name="Plummer K.M."/>
            <person name="Pradier J.M."/>
            <person name="Quevillon E."/>
            <person name="Sharon A."/>
            <person name="Simon A."/>
            <person name="ten Have A."/>
            <person name="Tudzynski B."/>
            <person name="Tudzynski P."/>
            <person name="Wincker P."/>
            <person name="Andrew M."/>
            <person name="Anthouard V."/>
            <person name="Beever R.E."/>
            <person name="Beffa R."/>
            <person name="Benoit I."/>
            <person name="Bouzid O."/>
            <person name="Brault B."/>
            <person name="Chen Z."/>
            <person name="Choquer M."/>
            <person name="Collemare J."/>
            <person name="Cotton P."/>
            <person name="Danchin E.G."/>
            <person name="Da Silva C."/>
            <person name="Gautier A."/>
            <person name="Giraud C."/>
            <person name="Giraud T."/>
            <person name="Gonzalez C."/>
            <person name="Grossetete S."/>
            <person name="Guldener U."/>
            <person name="Henrissat B."/>
            <person name="Howlett B.J."/>
            <person name="Kodira C."/>
            <person name="Kretschmer M."/>
            <person name="Lappartient A."/>
            <person name="Leroch M."/>
            <person name="Levis C."/>
            <person name="Mauceli E."/>
            <person name="Neuveglise C."/>
            <person name="Oeser B."/>
            <person name="Pearson M."/>
            <person name="Poulain J."/>
            <person name="Poussereau N."/>
            <person name="Quesneville H."/>
            <person name="Rascle C."/>
            <person name="Schumacher J."/>
            <person name="Segurens B."/>
            <person name="Sexton A."/>
            <person name="Silva E."/>
            <person name="Sirven C."/>
            <person name="Soanes D.M."/>
            <person name="Talbot N.J."/>
            <person name="Templeton M."/>
            <person name="Yandava C."/>
            <person name="Yarden O."/>
            <person name="Zeng Q."/>
            <person name="Rollins J.A."/>
            <person name="Lebrun M.H."/>
            <person name="Dickman M."/>
        </authorList>
    </citation>
    <scope>NUCLEOTIDE SEQUENCE [LARGE SCALE GENOMIC DNA]</scope>
    <source>
        <strain evidence="2">T4</strain>
    </source>
</reference>
<dbReference type="Proteomes" id="UP000008177">
    <property type="component" value="Unplaced contigs"/>
</dbReference>
<sequence length="103" mass="11631">MARSSTYNHLLRTVLRTIKAAHRLSGSRKHLKPEKFKVQSAAETLKDFPLLFNNIDVVEGSGGLMKLKERQSIVNEVSAEQLSSTTVISVAEQHEFEPLWQVQ</sequence>
<protein>
    <submittedName>
        <fullName evidence="1">Uncharacterized protein</fullName>
    </submittedName>
</protein>
<dbReference type="EMBL" id="FQ790360">
    <property type="protein sequence ID" value="CCD56395.1"/>
    <property type="molecule type" value="Genomic_DNA"/>
</dbReference>
<gene>
    <name evidence="1" type="ORF">BofuT4_P145640.1</name>
</gene>